<dbReference type="Gene3D" id="3.30.70.1490">
    <property type="entry name" value="Cysteine protease Prp"/>
    <property type="match status" value="1"/>
</dbReference>
<keyword evidence="4" id="KW-0788">Thiol protease</keyword>
<evidence type="ECO:0000256" key="5">
    <source>
        <dbReference type="ARBA" id="ARBA00044503"/>
    </source>
</evidence>
<evidence type="ECO:0000256" key="3">
    <source>
        <dbReference type="ARBA" id="ARBA00022801"/>
    </source>
</evidence>
<dbReference type="InterPro" id="IPR036764">
    <property type="entry name" value="Peptidase_Prp_sf"/>
</dbReference>
<dbReference type="GO" id="GO:0008233">
    <property type="term" value="F:peptidase activity"/>
    <property type="evidence" value="ECO:0007669"/>
    <property type="project" value="UniProtKB-KW"/>
</dbReference>
<dbReference type="InterPro" id="IPR007422">
    <property type="entry name" value="Peptidase_Prp"/>
</dbReference>
<organism evidence="7 8">
    <name type="scientific">Candidatus Cetobacterium colombiensis</name>
    <dbReference type="NCBI Taxonomy" id="3073100"/>
    <lineage>
        <taxon>Bacteria</taxon>
        <taxon>Fusobacteriati</taxon>
        <taxon>Fusobacteriota</taxon>
        <taxon>Fusobacteriia</taxon>
        <taxon>Fusobacteriales</taxon>
        <taxon>Fusobacteriaceae</taxon>
        <taxon>Cetobacterium</taxon>
    </lineage>
</organism>
<keyword evidence="2 7" id="KW-0645">Protease</keyword>
<dbReference type="EMBL" id="JAVIKH010000002">
    <property type="protein sequence ID" value="MDX8335266.1"/>
    <property type="molecule type" value="Genomic_DNA"/>
</dbReference>
<evidence type="ECO:0000313" key="7">
    <source>
        <dbReference type="EMBL" id="MDX8335266.1"/>
    </source>
</evidence>
<dbReference type="PANTHER" id="PTHR39178:SF1">
    <property type="entry name" value="RIBOSOMAL-PROCESSING CYSTEINE PROTEASE PRP"/>
    <property type="match status" value="1"/>
</dbReference>
<comment type="similarity">
    <text evidence="5">Belongs to the Prp family.</text>
</comment>
<comment type="caution">
    <text evidence="7">The sequence shown here is derived from an EMBL/GenBank/DDBJ whole genome shotgun (WGS) entry which is preliminary data.</text>
</comment>
<evidence type="ECO:0000256" key="6">
    <source>
        <dbReference type="ARBA" id="ARBA00044538"/>
    </source>
</evidence>
<accession>A0ABU4W6W8</accession>
<dbReference type="Proteomes" id="UP001279681">
    <property type="component" value="Unassembled WGS sequence"/>
</dbReference>
<evidence type="ECO:0000256" key="2">
    <source>
        <dbReference type="ARBA" id="ARBA00022670"/>
    </source>
</evidence>
<dbReference type="GO" id="GO:0006508">
    <property type="term" value="P:proteolysis"/>
    <property type="evidence" value="ECO:0007669"/>
    <property type="project" value="UniProtKB-KW"/>
</dbReference>
<proteinExistence type="inferred from homology"/>
<reference evidence="8" key="1">
    <citation type="submission" date="2023-07" db="EMBL/GenBank/DDBJ databases">
        <authorList>
            <person name="Colorado M.A."/>
            <person name="Villamil L.M."/>
            <person name="Melo J.F."/>
            <person name="Rodriguez J.A."/>
            <person name="Ruiz R.Y."/>
        </authorList>
    </citation>
    <scope>NUCLEOTIDE SEQUENCE [LARGE SCALE GENOMIC DNA]</scope>
    <source>
        <strain evidence="8">C33</strain>
    </source>
</reference>
<dbReference type="SUPFAM" id="SSF118010">
    <property type="entry name" value="TM1457-like"/>
    <property type="match status" value="1"/>
</dbReference>
<sequence length="111" mass="12685">MTEIEVFKKNGKVVRYRANGHAEYAEYGQDIVCAAISMAMQFPLGGLQEILDITPKFEIDSDGYLDVDMRGMNFSNKEKEVHVLLDTMVLMLKELSKGYPKHIKLVEKEEI</sequence>
<keyword evidence="1" id="KW-0690">Ribosome biogenesis</keyword>
<evidence type="ECO:0000256" key="4">
    <source>
        <dbReference type="ARBA" id="ARBA00022807"/>
    </source>
</evidence>
<dbReference type="PANTHER" id="PTHR39178">
    <property type="entry name" value="HYPOTHETICAL RIBOSOME-ASSOCIATED PROTEIN"/>
    <property type="match status" value="1"/>
</dbReference>
<evidence type="ECO:0000313" key="8">
    <source>
        <dbReference type="Proteomes" id="UP001279681"/>
    </source>
</evidence>
<name>A0ABU4W6W8_9FUSO</name>
<evidence type="ECO:0000256" key="1">
    <source>
        <dbReference type="ARBA" id="ARBA00022517"/>
    </source>
</evidence>
<protein>
    <recommendedName>
        <fullName evidence="6">Ribosomal processing cysteine protease Prp</fullName>
    </recommendedName>
</protein>
<dbReference type="CDD" id="cd16332">
    <property type="entry name" value="Prp-like"/>
    <property type="match status" value="1"/>
</dbReference>
<gene>
    <name evidence="7" type="ORF">RFV38_01955</name>
</gene>
<keyword evidence="3" id="KW-0378">Hydrolase</keyword>
<keyword evidence="8" id="KW-1185">Reference proteome</keyword>
<dbReference type="Pfam" id="PF04327">
    <property type="entry name" value="Peptidase_Prp"/>
    <property type="match status" value="1"/>
</dbReference>
<dbReference type="RefSeq" id="WP_320312677.1">
    <property type="nucleotide sequence ID" value="NZ_JAVIKH010000002.1"/>
</dbReference>